<evidence type="ECO:0000313" key="4">
    <source>
        <dbReference type="EMBL" id="RZT87861.1"/>
    </source>
</evidence>
<reference evidence="4 5" key="1">
    <citation type="submission" date="2019-02" db="EMBL/GenBank/DDBJ databases">
        <title>Sequencing the genomes of 1000 actinobacteria strains.</title>
        <authorList>
            <person name="Klenk H.-P."/>
        </authorList>
    </citation>
    <scope>NUCLEOTIDE SEQUENCE [LARGE SCALE GENOMIC DNA]</scope>
    <source>
        <strain evidence="4 5">DSM 45779</strain>
    </source>
</reference>
<proteinExistence type="inferred from homology"/>
<dbReference type="GO" id="GO:0000271">
    <property type="term" value="P:polysaccharide biosynthetic process"/>
    <property type="evidence" value="ECO:0007669"/>
    <property type="project" value="TreeGrafter"/>
</dbReference>
<dbReference type="AlphaFoldDB" id="A0A4Q7V358"/>
<dbReference type="Gene3D" id="2.60.120.10">
    <property type="entry name" value="Jelly Rolls"/>
    <property type="match status" value="1"/>
</dbReference>
<dbReference type="GO" id="GO:0005829">
    <property type="term" value="C:cytosol"/>
    <property type="evidence" value="ECO:0007669"/>
    <property type="project" value="TreeGrafter"/>
</dbReference>
<evidence type="ECO:0000256" key="1">
    <source>
        <dbReference type="ARBA" id="ARBA00010154"/>
    </source>
</evidence>
<dbReference type="PANTHER" id="PTHR21047">
    <property type="entry name" value="DTDP-6-DEOXY-D-GLUCOSE-3,5 EPIMERASE"/>
    <property type="match status" value="1"/>
</dbReference>
<dbReference type="OrthoDB" id="9800680at2"/>
<dbReference type="SUPFAM" id="SSF51182">
    <property type="entry name" value="RmlC-like cupins"/>
    <property type="match status" value="1"/>
</dbReference>
<dbReference type="RefSeq" id="WP_130291953.1">
    <property type="nucleotide sequence ID" value="NZ_SHKL01000001.1"/>
</dbReference>
<name>A0A4Q7V358_PSEST</name>
<organism evidence="4 5">
    <name type="scientific">Pseudonocardia sediminis</name>
    <dbReference type="NCBI Taxonomy" id="1397368"/>
    <lineage>
        <taxon>Bacteria</taxon>
        <taxon>Bacillati</taxon>
        <taxon>Actinomycetota</taxon>
        <taxon>Actinomycetes</taxon>
        <taxon>Pseudonocardiales</taxon>
        <taxon>Pseudonocardiaceae</taxon>
        <taxon>Pseudonocardia</taxon>
    </lineage>
</organism>
<dbReference type="GO" id="GO:0008830">
    <property type="term" value="F:dTDP-4-dehydrorhamnose 3,5-epimerase activity"/>
    <property type="evidence" value="ECO:0007669"/>
    <property type="project" value="InterPro"/>
</dbReference>
<accession>A0A4Q7V358</accession>
<sequence length="199" mass="21205">MKATELSIPGAWLFEPSAFPDPRGVFVAPFQGAPFRDALGFDLTVAQTNHSVSARGVIRGVHFADTPPGQAKYLYCASGSILDVVVDLRVGSPTFGRSEAVDLDGESMRAVYLSEGLGHAFMALTDDTVVAYLCSTPYSPAAEHGLTPLDPELGLPWPSGIEPVLSEKDAAAPTLATARAEGLLPDWERCRARYAELRG</sequence>
<protein>
    <submittedName>
        <fullName evidence="4">dTDP-4-dehydrorhamnose 3,5-epimerase</fullName>
    </submittedName>
</protein>
<dbReference type="InterPro" id="IPR000888">
    <property type="entry name" value="RmlC-like"/>
</dbReference>
<dbReference type="GO" id="GO:0019305">
    <property type="term" value="P:dTDP-rhamnose biosynthetic process"/>
    <property type="evidence" value="ECO:0007669"/>
    <property type="project" value="TreeGrafter"/>
</dbReference>
<dbReference type="InterPro" id="IPR014710">
    <property type="entry name" value="RmlC-like_jellyroll"/>
</dbReference>
<dbReference type="PANTHER" id="PTHR21047:SF2">
    <property type="entry name" value="THYMIDINE DIPHOSPHO-4-KETO-RHAMNOSE 3,5-EPIMERASE"/>
    <property type="match status" value="1"/>
</dbReference>
<dbReference type="InterPro" id="IPR011051">
    <property type="entry name" value="RmlC_Cupin_sf"/>
</dbReference>
<feature type="active site" description="Proton donor" evidence="2">
    <location>
        <position position="132"/>
    </location>
</feature>
<feature type="active site" description="Proton acceptor" evidence="2">
    <location>
        <position position="62"/>
    </location>
</feature>
<comment type="similarity">
    <text evidence="1">Belongs to the dTDP-4-dehydrorhamnose 3,5-epimerase family.</text>
</comment>
<dbReference type="CDD" id="cd00438">
    <property type="entry name" value="cupin_RmlC"/>
    <property type="match status" value="1"/>
</dbReference>
<dbReference type="EMBL" id="SHKL01000001">
    <property type="protein sequence ID" value="RZT87861.1"/>
    <property type="molecule type" value="Genomic_DNA"/>
</dbReference>
<feature type="site" description="Participates in a stacking interaction with the thymidine ring of dTDP-4-oxo-6-deoxyglucose" evidence="3">
    <location>
        <position position="138"/>
    </location>
</feature>
<dbReference type="Pfam" id="PF00908">
    <property type="entry name" value="dTDP_sugar_isom"/>
    <property type="match status" value="1"/>
</dbReference>
<keyword evidence="5" id="KW-1185">Reference proteome</keyword>
<evidence type="ECO:0000313" key="5">
    <source>
        <dbReference type="Proteomes" id="UP000291591"/>
    </source>
</evidence>
<evidence type="ECO:0000256" key="2">
    <source>
        <dbReference type="PIRSR" id="PIRSR600888-1"/>
    </source>
</evidence>
<evidence type="ECO:0000256" key="3">
    <source>
        <dbReference type="PIRSR" id="PIRSR600888-3"/>
    </source>
</evidence>
<dbReference type="Proteomes" id="UP000291591">
    <property type="component" value="Unassembled WGS sequence"/>
</dbReference>
<gene>
    <name evidence="4" type="ORF">EV383_4793</name>
</gene>
<comment type="caution">
    <text evidence="4">The sequence shown here is derived from an EMBL/GenBank/DDBJ whole genome shotgun (WGS) entry which is preliminary data.</text>
</comment>